<comment type="caution">
    <text evidence="1">The sequence shown here is derived from an EMBL/GenBank/DDBJ whole genome shotgun (WGS) entry which is preliminary data.</text>
</comment>
<reference evidence="1 2" key="1">
    <citation type="journal article" date="2015" name="Stand. Genomic Sci.">
        <title>Genomic Encyclopedia of Bacterial and Archaeal Type Strains, Phase III: the genomes of soil and plant-associated and newly described type strains.</title>
        <authorList>
            <person name="Whitman W.B."/>
            <person name="Woyke T."/>
            <person name="Klenk H.P."/>
            <person name="Zhou Y."/>
            <person name="Lilburn T.G."/>
            <person name="Beck B.J."/>
            <person name="De Vos P."/>
            <person name="Vandamme P."/>
            <person name="Eisen J.A."/>
            <person name="Garrity G."/>
            <person name="Hugenholtz P."/>
            <person name="Kyrpides N.C."/>
        </authorList>
    </citation>
    <scope>NUCLEOTIDE SEQUENCE [LARGE SCALE GENOMIC DNA]</scope>
    <source>
        <strain evidence="1 2">VKM Ac-2541</strain>
    </source>
</reference>
<dbReference type="Pfam" id="PF00702">
    <property type="entry name" value="Hydrolase"/>
    <property type="match status" value="1"/>
</dbReference>
<dbReference type="EMBL" id="SLWR01000003">
    <property type="protein sequence ID" value="TCO49055.1"/>
    <property type="molecule type" value="Genomic_DNA"/>
</dbReference>
<name>A0A4R2J150_9ACTN</name>
<dbReference type="AlphaFoldDB" id="A0A4R2J150"/>
<dbReference type="GO" id="GO:0005829">
    <property type="term" value="C:cytosol"/>
    <property type="evidence" value="ECO:0007669"/>
    <property type="project" value="TreeGrafter"/>
</dbReference>
<dbReference type="Gene3D" id="3.40.50.1000">
    <property type="entry name" value="HAD superfamily/HAD-like"/>
    <property type="match status" value="1"/>
</dbReference>
<keyword evidence="2" id="KW-1185">Reference proteome</keyword>
<dbReference type="InterPro" id="IPR036412">
    <property type="entry name" value="HAD-like_sf"/>
</dbReference>
<dbReference type="GO" id="GO:0008967">
    <property type="term" value="F:phosphoglycolate phosphatase activity"/>
    <property type="evidence" value="ECO:0007669"/>
    <property type="project" value="TreeGrafter"/>
</dbReference>
<evidence type="ECO:0000313" key="1">
    <source>
        <dbReference type="EMBL" id="TCO49055.1"/>
    </source>
</evidence>
<evidence type="ECO:0000313" key="2">
    <source>
        <dbReference type="Proteomes" id="UP000295573"/>
    </source>
</evidence>
<dbReference type="Proteomes" id="UP000295573">
    <property type="component" value="Unassembled WGS sequence"/>
</dbReference>
<dbReference type="SUPFAM" id="SSF56784">
    <property type="entry name" value="HAD-like"/>
    <property type="match status" value="1"/>
</dbReference>
<protein>
    <submittedName>
        <fullName evidence="1">Phosphoglycolate phosphatase</fullName>
    </submittedName>
</protein>
<dbReference type="OrthoDB" id="4547358at2"/>
<dbReference type="PANTHER" id="PTHR43434:SF1">
    <property type="entry name" value="PHOSPHOGLYCOLATE PHOSPHATASE"/>
    <property type="match status" value="1"/>
</dbReference>
<proteinExistence type="predicted"/>
<organism evidence="1 2">
    <name type="scientific">Kribbella antiqua</name>
    <dbReference type="NCBI Taxonomy" id="2512217"/>
    <lineage>
        <taxon>Bacteria</taxon>
        <taxon>Bacillati</taxon>
        <taxon>Actinomycetota</taxon>
        <taxon>Actinomycetes</taxon>
        <taxon>Propionibacteriales</taxon>
        <taxon>Kribbellaceae</taxon>
        <taxon>Kribbella</taxon>
    </lineage>
</organism>
<gene>
    <name evidence="1" type="ORF">EV646_10332</name>
</gene>
<dbReference type="CDD" id="cd01427">
    <property type="entry name" value="HAD_like"/>
    <property type="match status" value="1"/>
</dbReference>
<dbReference type="InterPro" id="IPR050155">
    <property type="entry name" value="HAD-like_hydrolase_sf"/>
</dbReference>
<dbReference type="PANTHER" id="PTHR43434">
    <property type="entry name" value="PHOSPHOGLYCOLATE PHOSPHATASE"/>
    <property type="match status" value="1"/>
</dbReference>
<accession>A0A4R2J150</accession>
<dbReference type="InterPro" id="IPR023214">
    <property type="entry name" value="HAD_sf"/>
</dbReference>
<dbReference type="GO" id="GO:0006281">
    <property type="term" value="P:DNA repair"/>
    <property type="evidence" value="ECO:0007669"/>
    <property type="project" value="TreeGrafter"/>
</dbReference>
<dbReference type="RefSeq" id="WP_158290933.1">
    <property type="nucleotide sequence ID" value="NZ_SLWR01000003.1"/>
</dbReference>
<sequence length="224" mass="23337">MSESLAAVVGGVEAFLLDFDGPVCDLFPSGSGSRIGDGVRTPILAAGIAMPEPIASTVEHLRVLRYAAEHAAEVLDEVEQAAVQGEIEAARTAPITPGAADFLAACARTGRPVVIISNNAAAAIELFLDCHDLTGLVTPVLGRPYARPELMKPDPFNATQALRLLDRGPASCCMIGDEPTDVQFAHNAGLSSIAYAKSPRHEAALREVAPHALTQSMSAVTACL</sequence>